<evidence type="ECO:0000313" key="2">
    <source>
        <dbReference type="Proteomes" id="UP001318860"/>
    </source>
</evidence>
<sequence>MGIWEFMGSTAETVKRNAPDTTPLKNACKYSYTYGSAAFTQIDQAVRINGLYKLGQWMPDDETKSKIGIYTTKFAQNAGHYAIQEGYKLIPGGVAFSNILTKTLNDVKHENVKLEKLDVSGDRVGAPKKHYSGGRKFIDGPEMRERGGVEAVSGDIGVAWERDKNPEDVIRVFMMKEFFGTRFFDDLMVHELARGKGKKPE</sequence>
<dbReference type="Proteomes" id="UP001318860">
    <property type="component" value="Unassembled WGS sequence"/>
</dbReference>
<name>A0ABR0VFC0_REHGL</name>
<organism evidence="1 2">
    <name type="scientific">Rehmannia glutinosa</name>
    <name type="common">Chinese foxglove</name>
    <dbReference type="NCBI Taxonomy" id="99300"/>
    <lineage>
        <taxon>Eukaryota</taxon>
        <taxon>Viridiplantae</taxon>
        <taxon>Streptophyta</taxon>
        <taxon>Embryophyta</taxon>
        <taxon>Tracheophyta</taxon>
        <taxon>Spermatophyta</taxon>
        <taxon>Magnoliopsida</taxon>
        <taxon>eudicotyledons</taxon>
        <taxon>Gunneridae</taxon>
        <taxon>Pentapetalae</taxon>
        <taxon>asterids</taxon>
        <taxon>lamiids</taxon>
        <taxon>Lamiales</taxon>
        <taxon>Orobanchaceae</taxon>
        <taxon>Rehmannieae</taxon>
        <taxon>Rehmannia</taxon>
    </lineage>
</organism>
<keyword evidence="2" id="KW-1185">Reference proteome</keyword>
<gene>
    <name evidence="1" type="ORF">DH2020_033537</name>
</gene>
<proteinExistence type="predicted"/>
<accession>A0ABR0VFC0</accession>
<dbReference type="EMBL" id="JABTTQ020001245">
    <property type="protein sequence ID" value="KAK6132732.1"/>
    <property type="molecule type" value="Genomic_DNA"/>
</dbReference>
<reference evidence="1 2" key="1">
    <citation type="journal article" date="2021" name="Comput. Struct. Biotechnol. J.">
        <title>De novo genome assembly of the potent medicinal plant Rehmannia glutinosa using nanopore technology.</title>
        <authorList>
            <person name="Ma L."/>
            <person name="Dong C."/>
            <person name="Song C."/>
            <person name="Wang X."/>
            <person name="Zheng X."/>
            <person name="Niu Y."/>
            <person name="Chen S."/>
            <person name="Feng W."/>
        </authorList>
    </citation>
    <scope>NUCLEOTIDE SEQUENCE [LARGE SCALE GENOMIC DNA]</scope>
    <source>
        <strain evidence="1">DH-2019</strain>
    </source>
</reference>
<evidence type="ECO:0000313" key="1">
    <source>
        <dbReference type="EMBL" id="KAK6132732.1"/>
    </source>
</evidence>
<comment type="caution">
    <text evidence="1">The sequence shown here is derived from an EMBL/GenBank/DDBJ whole genome shotgun (WGS) entry which is preliminary data.</text>
</comment>
<protein>
    <submittedName>
        <fullName evidence="1">Uncharacterized protein</fullName>
    </submittedName>
</protein>